<proteinExistence type="inferred from homology"/>
<dbReference type="GO" id="GO:0019029">
    <property type="term" value="C:helical viral capsid"/>
    <property type="evidence" value="ECO:0007669"/>
    <property type="project" value="UniProtKB-KW"/>
</dbReference>
<keyword evidence="14" id="KW-1037">Host cytoskeleton</keyword>
<keyword evidence="10 16" id="KW-0946">Virion</keyword>
<reference evidence="19" key="1">
    <citation type="submission" date="2015-02" db="EMBL/GenBank/DDBJ databases">
        <authorList>
            <person name="Chooi Y.-H."/>
        </authorList>
    </citation>
    <scope>NUCLEOTIDE SEQUENCE</scope>
    <source>
        <strain evidence="19">AH1</strain>
    </source>
</reference>
<dbReference type="InterPro" id="IPR036417">
    <property type="entry name" value="TMV-like_coat_sf"/>
</dbReference>
<keyword evidence="13" id="KW-1031">Host cell junction</keyword>
<keyword evidence="15" id="KW-1035">Host cytoplasm</keyword>
<dbReference type="Pfam" id="PF00721">
    <property type="entry name" value="TMV_coat"/>
    <property type="match status" value="1"/>
</dbReference>
<evidence type="ECO:0000256" key="16">
    <source>
        <dbReference type="RuleBase" id="RU003967"/>
    </source>
</evidence>
<dbReference type="GO" id="GO:0046740">
    <property type="term" value="P:transport of virus in host, cell to cell"/>
    <property type="evidence" value="ECO:0007669"/>
    <property type="project" value="UniProtKB-KW"/>
</dbReference>
<evidence type="ECO:0000256" key="13">
    <source>
        <dbReference type="ARBA" id="ARBA00023081"/>
    </source>
</evidence>
<dbReference type="GO" id="GO:0044163">
    <property type="term" value="C:host cytoskeleton"/>
    <property type="evidence" value="ECO:0007669"/>
    <property type="project" value="UniProtKB-SubCell"/>
</dbReference>
<dbReference type="EMBL" id="LN827930">
    <property type="protein sequence ID" value="CEZ26277.2"/>
    <property type="molecule type" value="Viral_cRNA"/>
</dbReference>
<comment type="function">
    <text evidence="1">Capsid protein self-assembles to form rod-shaped virions about 18 nm in diameter with a central canal enclosing the viral genomic RNA.</text>
</comment>
<evidence type="ECO:0000256" key="12">
    <source>
        <dbReference type="ARBA" id="ARBA00023031"/>
    </source>
</evidence>
<keyword evidence="12 17" id="KW-0916">Viral movement protein</keyword>
<dbReference type="InterPro" id="IPR001022">
    <property type="entry name" value="TMV_movement"/>
</dbReference>
<keyword evidence="11 17" id="KW-0694">RNA-binding</keyword>
<accession>A0A0K2WTX6</accession>
<evidence type="ECO:0000256" key="5">
    <source>
        <dbReference type="ARBA" id="ARBA00005281"/>
    </source>
</evidence>
<evidence type="ECO:0000313" key="19">
    <source>
        <dbReference type="EMBL" id="CEZ26277.2"/>
    </source>
</evidence>
<reference evidence="19" key="2">
    <citation type="submission" date="2015-09" db="EMBL/GenBank/DDBJ databases">
        <title>Genome analysis of Pseudomonas syringae pv. porri LMG.</title>
        <authorList>
            <person name="Rombouts S."/>
        </authorList>
    </citation>
    <scope>NUCLEOTIDE SEQUENCE</scope>
    <source>
        <strain evidence="19">AH1</strain>
    </source>
</reference>
<comment type="function">
    <text evidence="17">Transports viral genome to neighboring plant cells directly through plasmosdesmata, without any budding. The movement protein allows efficient cell to cell propagation, by bypassing the host cell wall barrier. Forms a ribonucleoprotein complex with viral RNA.</text>
</comment>
<name>A0A0K2WTX6_9VIRU</name>
<evidence type="ECO:0000256" key="15">
    <source>
        <dbReference type="ARBA" id="ARBA00023200"/>
    </source>
</evidence>
<organism evidence="19">
    <name type="scientific">Tomato mosaic virus</name>
    <dbReference type="NCBI Taxonomy" id="12253"/>
    <lineage>
        <taxon>Viruses</taxon>
        <taxon>Riboviria</taxon>
        <taxon>Orthornavirae</taxon>
        <taxon>Kitrinoviricota</taxon>
        <taxon>Alsuviricetes</taxon>
        <taxon>Martellivirales</taxon>
        <taxon>Virgaviridae</taxon>
        <taxon>Tobamovirus</taxon>
        <taxon>Tobamovirus tomatotessellati</taxon>
    </lineage>
</organism>
<comment type="similarity">
    <text evidence="5 16">Belongs to the virgaviridae capsid protein family.</text>
</comment>
<keyword evidence="7 17" id="KW-0813">Transport</keyword>
<dbReference type="InterPro" id="IPR028919">
    <property type="entry name" value="Viral_movement"/>
</dbReference>
<evidence type="ECO:0000256" key="4">
    <source>
        <dbReference type="ARBA" id="ARBA00004621"/>
    </source>
</evidence>
<comment type="subcellular location">
    <subcellularLocation>
        <location evidence="4">Host cell junction</location>
        <location evidence="4">Host plasmodesma</location>
    </subcellularLocation>
    <subcellularLocation>
        <location evidence="2">Host cytoplasm</location>
        <location evidence="2">Host cytoskeleton</location>
    </subcellularLocation>
    <subcellularLocation>
        <location evidence="3">Virion</location>
    </subcellularLocation>
</comment>
<dbReference type="Pfam" id="PF01107">
    <property type="entry name" value="MP"/>
    <property type="match status" value="1"/>
</dbReference>
<evidence type="ECO:0000256" key="7">
    <source>
        <dbReference type="ARBA" id="ARBA00022448"/>
    </source>
</evidence>
<evidence type="ECO:0000256" key="6">
    <source>
        <dbReference type="ARBA" id="ARBA00006984"/>
    </source>
</evidence>
<keyword evidence="9 16" id="KW-0167">Capsid protein</keyword>
<dbReference type="Gene3D" id="1.20.120.70">
    <property type="entry name" value="Tobacco mosaic virus-like, coat protein"/>
    <property type="match status" value="1"/>
</dbReference>
<feature type="region of interest" description="Disordered" evidence="18">
    <location>
        <begin position="212"/>
        <end position="237"/>
    </location>
</feature>
<evidence type="ECO:0000256" key="3">
    <source>
        <dbReference type="ARBA" id="ARBA00004328"/>
    </source>
</evidence>
<dbReference type="InterPro" id="IPR001337">
    <property type="entry name" value="TMV-like_coat"/>
</dbReference>
<dbReference type="GO" id="GO:0044219">
    <property type="term" value="C:host cell plasmodesma"/>
    <property type="evidence" value="ECO:0007669"/>
    <property type="project" value="UniProtKB-SubCell"/>
</dbReference>
<evidence type="ECO:0000256" key="14">
    <source>
        <dbReference type="ARBA" id="ARBA00023111"/>
    </source>
</evidence>
<evidence type="ECO:0000256" key="11">
    <source>
        <dbReference type="ARBA" id="ARBA00022884"/>
    </source>
</evidence>
<dbReference type="SUPFAM" id="SSF47195">
    <property type="entry name" value="TMV-like viral coat proteins"/>
    <property type="match status" value="1"/>
</dbReference>
<gene>
    <name evidence="17 19" type="primary">MP</name>
</gene>
<evidence type="ECO:0000256" key="17">
    <source>
        <dbReference type="RuleBase" id="RU004373"/>
    </source>
</evidence>
<evidence type="ECO:0000256" key="2">
    <source>
        <dbReference type="ARBA" id="ARBA00004133"/>
    </source>
</evidence>
<evidence type="ECO:0000256" key="8">
    <source>
        <dbReference type="ARBA" id="ARBA00022497"/>
    </source>
</evidence>
<dbReference type="GO" id="GO:0003723">
    <property type="term" value="F:RNA binding"/>
    <property type="evidence" value="ECO:0007669"/>
    <property type="project" value="UniProtKB-KW"/>
</dbReference>
<evidence type="ECO:0000256" key="9">
    <source>
        <dbReference type="ARBA" id="ARBA00022561"/>
    </source>
</evidence>
<protein>
    <recommendedName>
        <fullName evidence="16 17">Multifunctional fusion protein</fullName>
    </recommendedName>
    <domain>
        <recommendedName>
            <fullName evidence="17">Movement protein</fullName>
        </recommendedName>
        <alternativeName>
            <fullName evidence="17">Cell-to-cell transport protein</fullName>
        </alternativeName>
    </domain>
    <domain>
        <recommendedName>
            <fullName evidence="16">Capsid protein</fullName>
        </recommendedName>
    </domain>
</protein>
<comment type="similarity">
    <text evidence="6 17">Belongs to the tobamovirus movement protein family.</text>
</comment>
<sequence length="423" mass="47011">MALVVKGKVNINEFIDLSKSEKLLPSMFTPVKSVMVSKVDKIMVHENESLSEVNLLKGVKLIEGGYVCLVGLVVSGEWNLPDNCRGGVSVCMVDKRMKRADEATLGSYYTAAAKKRFQFKVVPNYGITTKDAEKNIWQVLVNIKNVKMSAGYCPLSLEFVSVCIVYKNNIKLGLREKVTSVNDGGPMELSEEVVDEFMENVPMSVRLAKFRTKSSKRGPKNNNSLGKGRSGGRPKPKSFYEVEKEFDNLIEDEAETSVADSDSYMSYSVTSPSQFVFLSSVWADPVELLNVCTNSLGNQFQTQQARTTVQQQFSEVWKPFPQSTVRFPGDVYKVYRYNAVLDPLITALLGAFDTRNRIIEVENQQSPTTAETLDATRRVDDATVAIRSAINNLVNELVRGTGLYNQNTFESMSGLVWTSAPAS</sequence>
<evidence type="ECO:0000256" key="18">
    <source>
        <dbReference type="SAM" id="MobiDB-lite"/>
    </source>
</evidence>
<dbReference type="PRINTS" id="PR00964">
    <property type="entry name" value="MOVEMENT"/>
</dbReference>
<dbReference type="GO" id="GO:0005198">
    <property type="term" value="F:structural molecule activity"/>
    <property type="evidence" value="ECO:0007669"/>
    <property type="project" value="InterPro"/>
</dbReference>
<keyword evidence="8" id="KW-1139">Helical capsid protein</keyword>
<evidence type="ECO:0000256" key="1">
    <source>
        <dbReference type="ARBA" id="ARBA00003662"/>
    </source>
</evidence>
<evidence type="ECO:0000256" key="10">
    <source>
        <dbReference type="ARBA" id="ARBA00022844"/>
    </source>
</evidence>